<dbReference type="PANTHER" id="PTHR24305:SF107">
    <property type="entry name" value="P450, PUTATIVE (EUROFUNG)-RELATED"/>
    <property type="match status" value="1"/>
</dbReference>
<comment type="cofactor">
    <cofactor evidence="1">
        <name>heme</name>
        <dbReference type="ChEBI" id="CHEBI:30413"/>
    </cofactor>
</comment>
<dbReference type="InterPro" id="IPR025597">
    <property type="entry name" value="DUF4345"/>
</dbReference>
<dbReference type="OrthoDB" id="5085654at2759"/>
<organism evidence="9 10">
    <name type="scientific">Fusarium albosuccineum</name>
    <dbReference type="NCBI Taxonomy" id="1237068"/>
    <lineage>
        <taxon>Eukaryota</taxon>
        <taxon>Fungi</taxon>
        <taxon>Dikarya</taxon>
        <taxon>Ascomycota</taxon>
        <taxon>Pezizomycotina</taxon>
        <taxon>Sordariomycetes</taxon>
        <taxon>Hypocreomycetidae</taxon>
        <taxon>Hypocreales</taxon>
        <taxon>Nectriaceae</taxon>
        <taxon>Fusarium</taxon>
        <taxon>Fusarium decemcellulare species complex</taxon>
    </lineage>
</organism>
<dbReference type="GO" id="GO:0020037">
    <property type="term" value="F:heme binding"/>
    <property type="evidence" value="ECO:0007669"/>
    <property type="project" value="InterPro"/>
</dbReference>
<dbReference type="EMBL" id="JAADYS010003085">
    <property type="protein sequence ID" value="KAF4451014.1"/>
    <property type="molecule type" value="Genomic_DNA"/>
</dbReference>
<name>A0A8H4KKP1_9HYPO</name>
<dbReference type="GO" id="GO:0004497">
    <property type="term" value="F:monooxygenase activity"/>
    <property type="evidence" value="ECO:0007669"/>
    <property type="project" value="UniProtKB-KW"/>
</dbReference>
<evidence type="ECO:0000313" key="10">
    <source>
        <dbReference type="Proteomes" id="UP000554235"/>
    </source>
</evidence>
<evidence type="ECO:0000256" key="1">
    <source>
        <dbReference type="ARBA" id="ARBA00001971"/>
    </source>
</evidence>
<dbReference type="PANTHER" id="PTHR24305">
    <property type="entry name" value="CYTOCHROME P450"/>
    <property type="match status" value="1"/>
</dbReference>
<evidence type="ECO:0000256" key="8">
    <source>
        <dbReference type="ARBA" id="ARBA00023033"/>
    </source>
</evidence>
<keyword evidence="6" id="KW-0560">Oxidoreductase</keyword>
<dbReference type="Pfam" id="PF14248">
    <property type="entry name" value="DUF4345"/>
    <property type="match status" value="1"/>
</dbReference>
<dbReference type="GO" id="GO:0016705">
    <property type="term" value="F:oxidoreductase activity, acting on paired donors, with incorporation or reduction of molecular oxygen"/>
    <property type="evidence" value="ECO:0007669"/>
    <property type="project" value="InterPro"/>
</dbReference>
<evidence type="ECO:0000256" key="3">
    <source>
        <dbReference type="ARBA" id="ARBA00010617"/>
    </source>
</evidence>
<reference evidence="9 10" key="1">
    <citation type="submission" date="2020-01" db="EMBL/GenBank/DDBJ databases">
        <title>Identification and distribution of gene clusters putatively required for synthesis of sphingolipid metabolism inhibitors in phylogenetically diverse species of the filamentous fungus Fusarium.</title>
        <authorList>
            <person name="Kim H.-S."/>
            <person name="Busman M."/>
            <person name="Brown D.W."/>
            <person name="Divon H."/>
            <person name="Uhlig S."/>
            <person name="Proctor R.H."/>
        </authorList>
    </citation>
    <scope>NUCLEOTIDE SEQUENCE [LARGE SCALE GENOMIC DNA]</scope>
    <source>
        <strain evidence="9 10">NRRL 20459</strain>
    </source>
</reference>
<keyword evidence="4" id="KW-0349">Heme</keyword>
<dbReference type="PRINTS" id="PR00465">
    <property type="entry name" value="EP450IV"/>
</dbReference>
<proteinExistence type="inferred from homology"/>
<dbReference type="SUPFAM" id="SSF48264">
    <property type="entry name" value="Cytochrome P450"/>
    <property type="match status" value="1"/>
</dbReference>
<evidence type="ECO:0000256" key="2">
    <source>
        <dbReference type="ARBA" id="ARBA00005179"/>
    </source>
</evidence>
<evidence type="ECO:0000256" key="7">
    <source>
        <dbReference type="ARBA" id="ARBA00023004"/>
    </source>
</evidence>
<evidence type="ECO:0000256" key="4">
    <source>
        <dbReference type="ARBA" id="ARBA00022617"/>
    </source>
</evidence>
<keyword evidence="8" id="KW-0503">Monooxygenase</keyword>
<dbReference type="InterPro" id="IPR050121">
    <property type="entry name" value="Cytochrome_P450_monoxygenase"/>
</dbReference>
<protein>
    <submittedName>
        <fullName evidence="9">Cytochrome P450</fullName>
    </submittedName>
</protein>
<evidence type="ECO:0000256" key="6">
    <source>
        <dbReference type="ARBA" id="ARBA00023002"/>
    </source>
</evidence>
<dbReference type="AlphaFoldDB" id="A0A8H4KKP1"/>
<accession>A0A8H4KKP1</accession>
<comment type="pathway">
    <text evidence="2">Secondary metabolite biosynthesis.</text>
</comment>
<comment type="caution">
    <text evidence="9">The sequence shown here is derived from an EMBL/GenBank/DDBJ whole genome shotgun (WGS) entry which is preliminary data.</text>
</comment>
<evidence type="ECO:0000256" key="5">
    <source>
        <dbReference type="ARBA" id="ARBA00022723"/>
    </source>
</evidence>
<dbReference type="Proteomes" id="UP000554235">
    <property type="component" value="Unassembled WGS sequence"/>
</dbReference>
<evidence type="ECO:0000313" key="9">
    <source>
        <dbReference type="EMBL" id="KAF4451014.1"/>
    </source>
</evidence>
<keyword evidence="10" id="KW-1185">Reference proteome</keyword>
<sequence>MVESGATQYAPILLKGASLWLTFLGATSILRGAKSILQPSEQELLPSKTLSLVDSQFRYLGAFLIGYAPVTWWCSNDIQARAVPLNWIMGALFLSGIARLLSANVFGWGPSWTQWATVTESIYMLLSKHPDVAGKMRQEHNEQFSTHSQRSMQQLVEDPMKLQGVAYTDAVIKETLRLLTVGFGVRCAPRGLALNYDGQKFPIDNDLAVCLNCHDLHYDERFFPNPASFKPDR</sequence>
<dbReference type="Gene3D" id="1.10.630.10">
    <property type="entry name" value="Cytochrome P450"/>
    <property type="match status" value="1"/>
</dbReference>
<dbReference type="InterPro" id="IPR002403">
    <property type="entry name" value="Cyt_P450_E_grp-IV"/>
</dbReference>
<keyword evidence="5" id="KW-0479">Metal-binding</keyword>
<dbReference type="InterPro" id="IPR036396">
    <property type="entry name" value="Cyt_P450_sf"/>
</dbReference>
<gene>
    <name evidence="9" type="ORF">FALBO_16396</name>
</gene>
<comment type="similarity">
    <text evidence="3">Belongs to the cytochrome P450 family.</text>
</comment>
<dbReference type="GO" id="GO:0005506">
    <property type="term" value="F:iron ion binding"/>
    <property type="evidence" value="ECO:0007669"/>
    <property type="project" value="InterPro"/>
</dbReference>
<keyword evidence="7" id="KW-0408">Iron</keyword>